<keyword evidence="1" id="KW-0812">Transmembrane</keyword>
<dbReference type="EMBL" id="CP038013">
    <property type="protein sequence ID" value="QBQ07605.1"/>
    <property type="molecule type" value="Genomic_DNA"/>
</dbReference>
<reference evidence="2 3" key="1">
    <citation type="submission" date="2019-03" db="EMBL/GenBank/DDBJ databases">
        <title>Complete genome sequence of Spiroplasma gladiatoris TG-1 (DSM 22552).</title>
        <authorList>
            <person name="Lin Y.-C."/>
            <person name="Chou L."/>
            <person name="Kuo C.-H."/>
        </authorList>
    </citation>
    <scope>NUCLEOTIDE SEQUENCE [LARGE SCALE GENOMIC DNA]</scope>
    <source>
        <strain evidence="2 3">TG-1</strain>
    </source>
</reference>
<evidence type="ECO:0000256" key="1">
    <source>
        <dbReference type="SAM" id="Phobius"/>
    </source>
</evidence>
<dbReference type="RefSeq" id="WP_134297398.1">
    <property type="nucleotide sequence ID" value="NZ_CP038013.1"/>
</dbReference>
<proteinExistence type="predicted"/>
<protein>
    <submittedName>
        <fullName evidence="2">Uncharacterized protein</fullName>
    </submittedName>
</protein>
<evidence type="ECO:0000313" key="2">
    <source>
        <dbReference type="EMBL" id="QBQ07605.1"/>
    </source>
</evidence>
<dbReference type="AlphaFoldDB" id="A0A4P7AGS4"/>
<feature type="transmembrane region" description="Helical" evidence="1">
    <location>
        <begin position="77"/>
        <end position="95"/>
    </location>
</feature>
<evidence type="ECO:0000313" key="3">
    <source>
        <dbReference type="Proteomes" id="UP000294309"/>
    </source>
</evidence>
<sequence>MKNNTNINKLIKVHLILNNGMINIFHITNVFYSYYFIKTVISTHFPFAKTPYIADIIVSGQQNKGSNNTSSSEDSVFSIYSIICWLLLMYLLLYYF</sequence>
<keyword evidence="3" id="KW-1185">Reference proteome</keyword>
<dbReference type="KEGG" id="sgq:SGLAD_v1c04060"/>
<organism evidence="2 3">
    <name type="scientific">Spiroplasma gladiatoris</name>
    <dbReference type="NCBI Taxonomy" id="2143"/>
    <lineage>
        <taxon>Bacteria</taxon>
        <taxon>Bacillati</taxon>
        <taxon>Mycoplasmatota</taxon>
        <taxon>Mollicutes</taxon>
        <taxon>Entomoplasmatales</taxon>
        <taxon>Spiroplasmataceae</taxon>
        <taxon>Spiroplasma</taxon>
    </lineage>
</organism>
<gene>
    <name evidence="2" type="ORF">SGLAD_v1c04060</name>
</gene>
<keyword evidence="1" id="KW-0472">Membrane</keyword>
<name>A0A4P7AGS4_9MOLU</name>
<accession>A0A4P7AGS4</accession>
<dbReference type="Proteomes" id="UP000294309">
    <property type="component" value="Chromosome"/>
</dbReference>
<feature type="transmembrane region" description="Helical" evidence="1">
    <location>
        <begin position="20"/>
        <end position="37"/>
    </location>
</feature>
<keyword evidence="1" id="KW-1133">Transmembrane helix</keyword>